<dbReference type="AlphaFoldDB" id="A2ZYM7"/>
<evidence type="ECO:0000313" key="1">
    <source>
        <dbReference type="EMBL" id="EAZ13824.1"/>
    </source>
</evidence>
<gene>
    <name evidence="1" type="ORF">OsJ_03747</name>
</gene>
<reference evidence="1" key="1">
    <citation type="journal article" date="2005" name="PLoS Biol.">
        <title>The genomes of Oryza sativa: a history of duplications.</title>
        <authorList>
            <person name="Yu J."/>
            <person name="Wang J."/>
            <person name="Lin W."/>
            <person name="Li S."/>
            <person name="Li H."/>
            <person name="Zhou J."/>
            <person name="Ni P."/>
            <person name="Dong W."/>
            <person name="Hu S."/>
            <person name="Zeng C."/>
            <person name="Zhang J."/>
            <person name="Zhang Y."/>
            <person name="Li R."/>
            <person name="Xu Z."/>
            <person name="Li S."/>
            <person name="Li X."/>
            <person name="Zheng H."/>
            <person name="Cong L."/>
            <person name="Lin L."/>
            <person name="Yin J."/>
            <person name="Geng J."/>
            <person name="Li G."/>
            <person name="Shi J."/>
            <person name="Liu J."/>
            <person name="Lv H."/>
            <person name="Li J."/>
            <person name="Wang J."/>
            <person name="Deng Y."/>
            <person name="Ran L."/>
            <person name="Shi X."/>
            <person name="Wang X."/>
            <person name="Wu Q."/>
            <person name="Li C."/>
            <person name="Ren X."/>
            <person name="Wang J."/>
            <person name="Wang X."/>
            <person name="Li D."/>
            <person name="Liu D."/>
            <person name="Zhang X."/>
            <person name="Ji Z."/>
            <person name="Zhao W."/>
            <person name="Sun Y."/>
            <person name="Zhang Z."/>
            <person name="Bao J."/>
            <person name="Han Y."/>
            <person name="Dong L."/>
            <person name="Ji J."/>
            <person name="Chen P."/>
            <person name="Wu S."/>
            <person name="Liu J."/>
            <person name="Xiao Y."/>
            <person name="Bu D."/>
            <person name="Tan J."/>
            <person name="Yang L."/>
            <person name="Ye C."/>
            <person name="Zhang J."/>
            <person name="Xu J."/>
            <person name="Zhou Y."/>
            <person name="Yu Y."/>
            <person name="Zhang B."/>
            <person name="Zhuang S."/>
            <person name="Wei H."/>
            <person name="Liu B."/>
            <person name="Lei M."/>
            <person name="Yu H."/>
            <person name="Li Y."/>
            <person name="Xu H."/>
            <person name="Wei S."/>
            <person name="He X."/>
            <person name="Fang L."/>
            <person name="Zhang Z."/>
            <person name="Zhang Y."/>
            <person name="Huang X."/>
            <person name="Su Z."/>
            <person name="Tong W."/>
            <person name="Li J."/>
            <person name="Tong Z."/>
            <person name="Li S."/>
            <person name="Ye J."/>
            <person name="Wang L."/>
            <person name="Fang L."/>
            <person name="Lei T."/>
            <person name="Chen C."/>
            <person name="Chen H."/>
            <person name="Xu Z."/>
            <person name="Li H."/>
            <person name="Huang H."/>
            <person name="Zhang F."/>
            <person name="Xu H."/>
            <person name="Li N."/>
            <person name="Zhao C."/>
            <person name="Li S."/>
            <person name="Dong L."/>
            <person name="Huang Y."/>
            <person name="Li L."/>
            <person name="Xi Y."/>
            <person name="Qi Q."/>
            <person name="Li W."/>
            <person name="Zhang B."/>
            <person name="Hu W."/>
            <person name="Zhang Y."/>
            <person name="Tian X."/>
            <person name="Jiao Y."/>
            <person name="Liang X."/>
            <person name="Jin J."/>
            <person name="Gao L."/>
            <person name="Zheng W."/>
            <person name="Hao B."/>
            <person name="Liu S."/>
            <person name="Wang W."/>
            <person name="Yuan L."/>
            <person name="Cao M."/>
            <person name="McDermott J."/>
            <person name="Samudrala R."/>
            <person name="Wang J."/>
            <person name="Wong G.K."/>
            <person name="Yang H."/>
        </authorList>
    </citation>
    <scope>NUCLEOTIDE SEQUENCE [LARGE SCALE GENOMIC DNA]</scope>
</reference>
<proteinExistence type="predicted"/>
<protein>
    <submittedName>
        <fullName evidence="1">Uncharacterized protein</fullName>
    </submittedName>
</protein>
<name>A2ZYM7_ORYSJ</name>
<reference evidence="1" key="2">
    <citation type="submission" date="2008-12" db="EMBL/GenBank/DDBJ databases">
        <title>Improved gene annotation of the rice (Oryza sativa) genomes.</title>
        <authorList>
            <person name="Wang J."/>
            <person name="Li R."/>
            <person name="Fan W."/>
            <person name="Huang Q."/>
            <person name="Zhang J."/>
            <person name="Zhou Y."/>
            <person name="Hu Y."/>
            <person name="Zi S."/>
            <person name="Li J."/>
            <person name="Ni P."/>
            <person name="Zheng H."/>
            <person name="Zhang Y."/>
            <person name="Zhao M."/>
            <person name="Hao Q."/>
            <person name="McDermott J."/>
            <person name="Samudrala R."/>
            <person name="Kristiansen K."/>
            <person name="Wong G.K.-S."/>
        </authorList>
    </citation>
    <scope>NUCLEOTIDE SEQUENCE</scope>
</reference>
<dbReference type="Proteomes" id="UP000007752">
    <property type="component" value="Chromosome 1"/>
</dbReference>
<dbReference type="EMBL" id="CM000138">
    <property type="protein sequence ID" value="EAZ13824.1"/>
    <property type="molecule type" value="Genomic_DNA"/>
</dbReference>
<organism evidence="1">
    <name type="scientific">Oryza sativa subsp. japonica</name>
    <name type="common">Rice</name>
    <dbReference type="NCBI Taxonomy" id="39947"/>
    <lineage>
        <taxon>Eukaryota</taxon>
        <taxon>Viridiplantae</taxon>
        <taxon>Streptophyta</taxon>
        <taxon>Embryophyta</taxon>
        <taxon>Tracheophyta</taxon>
        <taxon>Spermatophyta</taxon>
        <taxon>Magnoliopsida</taxon>
        <taxon>Liliopsida</taxon>
        <taxon>Poales</taxon>
        <taxon>Poaceae</taxon>
        <taxon>BOP clade</taxon>
        <taxon>Oryzoideae</taxon>
        <taxon>Oryzeae</taxon>
        <taxon>Oryzinae</taxon>
        <taxon>Oryza</taxon>
        <taxon>Oryza sativa</taxon>
    </lineage>
</organism>
<sequence>MVAKLGKLLGGRMGTMPKNGSSIMAARAVALLVNRSVLAMEQLAAGCREDMVAKLGKLLGGRMGTMPKNGSSIMAARAVALLVNRSVLAMEQLAAGS</sequence>
<accession>A2ZYM7</accession>